<dbReference type="AlphaFoldDB" id="A0A9D1LU21"/>
<dbReference type="PRINTS" id="PR00080">
    <property type="entry name" value="SDRFAMILY"/>
</dbReference>
<dbReference type="NCBIfam" id="NF006132">
    <property type="entry name" value="PRK08277.1"/>
    <property type="match status" value="1"/>
</dbReference>
<dbReference type="PROSITE" id="PS00061">
    <property type="entry name" value="ADH_SHORT"/>
    <property type="match status" value="1"/>
</dbReference>
<comment type="caution">
    <text evidence="4">The sequence shown here is derived from an EMBL/GenBank/DDBJ whole genome shotgun (WGS) entry which is preliminary data.</text>
</comment>
<evidence type="ECO:0000313" key="4">
    <source>
        <dbReference type="EMBL" id="HIU48130.1"/>
    </source>
</evidence>
<reference evidence="4" key="1">
    <citation type="submission" date="2020-10" db="EMBL/GenBank/DDBJ databases">
        <authorList>
            <person name="Gilroy R."/>
        </authorList>
    </citation>
    <scope>NUCLEOTIDE SEQUENCE</scope>
    <source>
        <strain evidence="4">ChiSjej4B22-9803</strain>
    </source>
</reference>
<accession>A0A9D1LU21</accession>
<dbReference type="InterPro" id="IPR002347">
    <property type="entry name" value="SDR_fam"/>
</dbReference>
<evidence type="ECO:0000313" key="5">
    <source>
        <dbReference type="Proteomes" id="UP000824111"/>
    </source>
</evidence>
<dbReference type="PANTHER" id="PTHR42760:SF115">
    <property type="entry name" value="3-OXOACYL-[ACYL-CARRIER-PROTEIN] REDUCTASE FABG"/>
    <property type="match status" value="1"/>
</dbReference>
<dbReference type="SUPFAM" id="SSF51735">
    <property type="entry name" value="NAD(P)-binding Rossmann-fold domains"/>
    <property type="match status" value="1"/>
</dbReference>
<comment type="similarity">
    <text evidence="1 3">Belongs to the short-chain dehydrogenases/reductases (SDR) family.</text>
</comment>
<dbReference type="FunFam" id="3.40.50.720:FF:000240">
    <property type="entry name" value="SDR family oxidoreductase"/>
    <property type="match status" value="1"/>
</dbReference>
<dbReference type="Gene3D" id="3.40.50.720">
    <property type="entry name" value="NAD(P)-binding Rossmann-like Domain"/>
    <property type="match status" value="1"/>
</dbReference>
<dbReference type="PRINTS" id="PR00081">
    <property type="entry name" value="GDHRDH"/>
</dbReference>
<dbReference type="InterPro" id="IPR020904">
    <property type="entry name" value="Sc_DH/Rdtase_CS"/>
</dbReference>
<dbReference type="Proteomes" id="UP000824111">
    <property type="component" value="Unassembled WGS sequence"/>
</dbReference>
<proteinExistence type="inferred from homology"/>
<dbReference type="InterPro" id="IPR036291">
    <property type="entry name" value="NAD(P)-bd_dom_sf"/>
</dbReference>
<dbReference type="EMBL" id="DVND01000052">
    <property type="protein sequence ID" value="HIU48130.1"/>
    <property type="molecule type" value="Genomic_DNA"/>
</dbReference>
<keyword evidence="2" id="KW-0560">Oxidoreductase</keyword>
<gene>
    <name evidence="4" type="ORF">IAB04_02070</name>
</gene>
<reference evidence="4" key="2">
    <citation type="journal article" date="2021" name="PeerJ">
        <title>Extensive microbial diversity within the chicken gut microbiome revealed by metagenomics and culture.</title>
        <authorList>
            <person name="Gilroy R."/>
            <person name="Ravi A."/>
            <person name="Getino M."/>
            <person name="Pursley I."/>
            <person name="Horton D.L."/>
            <person name="Alikhan N.F."/>
            <person name="Baker D."/>
            <person name="Gharbi K."/>
            <person name="Hall N."/>
            <person name="Watson M."/>
            <person name="Adriaenssens E.M."/>
            <person name="Foster-Nyarko E."/>
            <person name="Jarju S."/>
            <person name="Secka A."/>
            <person name="Antonio M."/>
            <person name="Oren A."/>
            <person name="Chaudhuri R.R."/>
            <person name="La Ragione R."/>
            <person name="Hildebrand F."/>
            <person name="Pallen M.J."/>
        </authorList>
    </citation>
    <scope>NUCLEOTIDE SEQUENCE</scope>
    <source>
        <strain evidence="4">ChiSjej4B22-9803</strain>
    </source>
</reference>
<dbReference type="GO" id="GO:0005975">
    <property type="term" value="P:carbohydrate metabolic process"/>
    <property type="evidence" value="ECO:0007669"/>
    <property type="project" value="UniProtKB-ARBA"/>
</dbReference>
<organism evidence="4 5">
    <name type="scientific">Candidatus Avimonoglobus intestinipullorum</name>
    <dbReference type="NCBI Taxonomy" id="2840699"/>
    <lineage>
        <taxon>Bacteria</taxon>
        <taxon>Bacillati</taxon>
        <taxon>Bacillota</taxon>
        <taxon>Clostridia</taxon>
        <taxon>Eubacteriales</taxon>
        <taxon>Candidatus Avimonoglobus</taxon>
    </lineage>
</organism>
<evidence type="ECO:0000256" key="1">
    <source>
        <dbReference type="ARBA" id="ARBA00006484"/>
    </source>
</evidence>
<dbReference type="Pfam" id="PF00106">
    <property type="entry name" value="adh_short"/>
    <property type="match status" value="1"/>
</dbReference>
<sequence length="284" mass="29923">MELPFQLDLNGKTVVVTGGGGVLCGMFAKALGQCNAKIAILDLRLEAAEAVAAEINSNGGVAKGYAANVLKKEELEACRAQIEADFGSCDILINGAGGNHPKGTTTKEYFEEGDLDAQKDLVTFFDLDPAGVEFVFNLNFLGTLLPTQVFAKGMAKRKNGTIINVSSMNAFCPLTKIPAYSGAKAAVSNFTEWLAVHFSKAGIRVNAIAPGFFVTDQNRTLLFDNDGNPTARTAKILAATPMGRFGDAEELLGTLLWLVNEKASGFVNGVVVPVDGGFSAYSGV</sequence>
<dbReference type="GO" id="GO:0016616">
    <property type="term" value="F:oxidoreductase activity, acting on the CH-OH group of donors, NAD or NADP as acceptor"/>
    <property type="evidence" value="ECO:0007669"/>
    <property type="project" value="UniProtKB-ARBA"/>
</dbReference>
<dbReference type="PANTHER" id="PTHR42760">
    <property type="entry name" value="SHORT-CHAIN DEHYDROGENASES/REDUCTASES FAMILY MEMBER"/>
    <property type="match status" value="1"/>
</dbReference>
<protein>
    <submittedName>
        <fullName evidence="4">SDR family oxidoreductase</fullName>
    </submittedName>
</protein>
<name>A0A9D1LU21_9FIRM</name>
<evidence type="ECO:0000256" key="2">
    <source>
        <dbReference type="ARBA" id="ARBA00023002"/>
    </source>
</evidence>
<dbReference type="CDD" id="cd08935">
    <property type="entry name" value="mannonate_red_SDR_c"/>
    <property type="match status" value="1"/>
</dbReference>
<evidence type="ECO:0000256" key="3">
    <source>
        <dbReference type="RuleBase" id="RU000363"/>
    </source>
</evidence>